<evidence type="ECO:0000256" key="1">
    <source>
        <dbReference type="ARBA" id="ARBA00007521"/>
    </source>
</evidence>
<dbReference type="STRING" id="1397694.GCA_000702585_01013"/>
<dbReference type="RefSeq" id="WP_081828276.1">
    <property type="nucleotide sequence ID" value="NZ_UGGP01000001.1"/>
</dbReference>
<dbReference type="AlphaFoldDB" id="A0A377FQQ4"/>
<name>A0A377FQQ4_9BACL</name>
<dbReference type="Gene3D" id="2.30.30.110">
    <property type="match status" value="1"/>
</dbReference>
<evidence type="ECO:0000256" key="2">
    <source>
        <dbReference type="ARBA" id="ARBA00022649"/>
    </source>
</evidence>
<dbReference type="Proteomes" id="UP000254060">
    <property type="component" value="Unassembled WGS sequence"/>
</dbReference>
<dbReference type="GO" id="GO:0004521">
    <property type="term" value="F:RNA endonuclease activity"/>
    <property type="evidence" value="ECO:0007669"/>
    <property type="project" value="TreeGrafter"/>
</dbReference>
<dbReference type="GO" id="GO:0006402">
    <property type="term" value="P:mRNA catabolic process"/>
    <property type="evidence" value="ECO:0007669"/>
    <property type="project" value="TreeGrafter"/>
</dbReference>
<dbReference type="GO" id="GO:0016075">
    <property type="term" value="P:rRNA catabolic process"/>
    <property type="evidence" value="ECO:0007669"/>
    <property type="project" value="TreeGrafter"/>
</dbReference>
<dbReference type="GO" id="GO:0003677">
    <property type="term" value="F:DNA binding"/>
    <property type="evidence" value="ECO:0007669"/>
    <property type="project" value="InterPro"/>
</dbReference>
<dbReference type="InterPro" id="IPR011067">
    <property type="entry name" value="Plasmid_toxin/cell-grow_inhib"/>
</dbReference>
<comment type="similarity">
    <text evidence="1">Belongs to the PemK/MazF family.</text>
</comment>
<evidence type="ECO:0000313" key="3">
    <source>
        <dbReference type="EMBL" id="STO07152.1"/>
    </source>
</evidence>
<dbReference type="GO" id="GO:0016787">
    <property type="term" value="F:hydrolase activity"/>
    <property type="evidence" value="ECO:0007669"/>
    <property type="project" value="UniProtKB-KW"/>
</dbReference>
<evidence type="ECO:0000313" key="4">
    <source>
        <dbReference type="Proteomes" id="UP000254060"/>
    </source>
</evidence>
<keyword evidence="3" id="KW-0378">Hydrolase</keyword>
<dbReference type="PANTHER" id="PTHR33988:SF3">
    <property type="entry name" value="ENDORIBONUCLEASE TOXIN CHPB-RELATED"/>
    <property type="match status" value="1"/>
</dbReference>
<dbReference type="EC" id="3.1.-.-" evidence="3"/>
<dbReference type="Pfam" id="PF02452">
    <property type="entry name" value="PemK_toxin"/>
    <property type="match status" value="1"/>
</dbReference>
<accession>A0A377FQQ4</accession>
<dbReference type="InterPro" id="IPR003477">
    <property type="entry name" value="PemK-like"/>
</dbReference>
<dbReference type="PANTHER" id="PTHR33988">
    <property type="entry name" value="ENDORIBONUCLEASE MAZF-RELATED"/>
    <property type="match status" value="1"/>
</dbReference>
<keyword evidence="2" id="KW-1277">Toxin-antitoxin system</keyword>
<dbReference type="SUPFAM" id="SSF50118">
    <property type="entry name" value="Cell growth inhibitor/plasmid maintenance toxic component"/>
    <property type="match status" value="1"/>
</dbReference>
<dbReference type="EMBL" id="UGGP01000001">
    <property type="protein sequence ID" value="STO07152.1"/>
    <property type="molecule type" value="Genomic_DNA"/>
</dbReference>
<reference evidence="3 4" key="1">
    <citation type="submission" date="2018-06" db="EMBL/GenBank/DDBJ databases">
        <authorList>
            <consortium name="Pathogen Informatics"/>
            <person name="Doyle S."/>
        </authorList>
    </citation>
    <scope>NUCLEOTIDE SEQUENCE [LARGE SCALE GENOMIC DNA]</scope>
    <source>
        <strain evidence="3 4">NCTC13163</strain>
    </source>
</reference>
<gene>
    <name evidence="3" type="primary">mazF</name>
    <name evidence="3" type="ORF">NCTC13163_00497</name>
</gene>
<sequence length="121" mass="13652">MSSSLNQLQRPLVGEIGYIDFDPSAGSEIQKRRPAIVISQNDFNRTGFCIICPITHTERPLFVRIPDGLPVEGYINVIQAKSIDWRARRWKRTTTCPVEVLEQVQEIVAVAILGECSIIRT</sequence>
<proteinExistence type="inferred from homology"/>
<protein>
    <submittedName>
        <fullName evidence="3">mRNA interferase MazF</fullName>
        <ecNumber evidence="3">3.1.-.-</ecNumber>
    </submittedName>
</protein>
<organism evidence="3 4">
    <name type="scientific">Exiguobacterium aurantiacum</name>
    <dbReference type="NCBI Taxonomy" id="33987"/>
    <lineage>
        <taxon>Bacteria</taxon>
        <taxon>Bacillati</taxon>
        <taxon>Bacillota</taxon>
        <taxon>Bacilli</taxon>
        <taxon>Bacillales</taxon>
        <taxon>Bacillales Family XII. Incertae Sedis</taxon>
        <taxon>Exiguobacterium</taxon>
    </lineage>
</organism>